<sequence length="353" mass="40481">MYTLLVHHNGGGGVSQYIQTRLNGKTIECFTTARQFWLVWNNRKKEIYSSIYALMNRLKKLTIKKIELHHLWGFSLGDMKLLLRTLDCPYTVYLHDFFGVCPNVFFINHKQRYCEMEKDSSVCEGCVTETSNRPILIKAGGASFTVDKWRNFYYTLYKEAAAIVAPSVSTKEMYLAYFPDIHITVTPHSLSHLKQSVIRKHNQQNHKELRLGFLGNVFLHKGEVVVAQLLDHLEQAPLPLALYSYGDLALTLKQRRKIVERGPYNGDNLEEMLRKDQIDVICIPSVVPETFSFTTHEAMTLGYPVLTFNLGAQAEAVKTMGRGWLVDEISGVALYDQLKKQCLSKEELNSYEE</sequence>
<proteinExistence type="predicted"/>
<dbReference type="RefSeq" id="WP_134258555.1">
    <property type="nucleotide sequence ID" value="NZ_LDIM01000012.1"/>
</dbReference>
<organism evidence="2 3">
    <name type="scientific">Shouchella lehensis</name>
    <dbReference type="NCBI Taxonomy" id="300825"/>
    <lineage>
        <taxon>Bacteria</taxon>
        <taxon>Bacillati</taxon>
        <taxon>Bacillota</taxon>
        <taxon>Bacilli</taxon>
        <taxon>Bacillales</taxon>
        <taxon>Bacillaceae</taxon>
        <taxon>Shouchella</taxon>
    </lineage>
</organism>
<evidence type="ECO:0000313" key="3">
    <source>
        <dbReference type="Proteomes" id="UP000298210"/>
    </source>
</evidence>
<dbReference type="InterPro" id="IPR001296">
    <property type="entry name" value="Glyco_trans_1"/>
</dbReference>
<dbReference type="EMBL" id="SNUX01000001">
    <property type="protein sequence ID" value="TES50923.1"/>
    <property type="molecule type" value="Genomic_DNA"/>
</dbReference>
<dbReference type="Gene3D" id="3.40.50.2000">
    <property type="entry name" value="Glycogen Phosphorylase B"/>
    <property type="match status" value="1"/>
</dbReference>
<name>A0A4Y7WQS0_9BACI</name>
<gene>
    <name evidence="2" type="ORF">E2L03_03100</name>
</gene>
<dbReference type="GO" id="GO:0016757">
    <property type="term" value="F:glycosyltransferase activity"/>
    <property type="evidence" value="ECO:0007669"/>
    <property type="project" value="InterPro"/>
</dbReference>
<dbReference type="Pfam" id="PF00534">
    <property type="entry name" value="Glycos_transf_1"/>
    <property type="match status" value="1"/>
</dbReference>
<accession>A0A4Y7WQS0</accession>
<dbReference type="Proteomes" id="UP000298210">
    <property type="component" value="Unassembled WGS sequence"/>
</dbReference>
<keyword evidence="2" id="KW-0808">Transferase</keyword>
<dbReference type="AlphaFoldDB" id="A0A4Y7WQS0"/>
<dbReference type="SUPFAM" id="SSF53756">
    <property type="entry name" value="UDP-Glycosyltransferase/glycogen phosphorylase"/>
    <property type="match status" value="1"/>
</dbReference>
<evidence type="ECO:0000259" key="1">
    <source>
        <dbReference type="Pfam" id="PF00534"/>
    </source>
</evidence>
<reference evidence="2 3" key="1">
    <citation type="submission" date="2019-03" db="EMBL/GenBank/DDBJ databases">
        <authorList>
            <person name="Liu G."/>
        </authorList>
    </citation>
    <scope>NUCLEOTIDE SEQUENCE [LARGE SCALE GENOMIC DNA]</scope>
    <source>
        <strain evidence="2 3">DSM 19099</strain>
    </source>
</reference>
<evidence type="ECO:0000313" key="2">
    <source>
        <dbReference type="EMBL" id="TES50923.1"/>
    </source>
</evidence>
<protein>
    <submittedName>
        <fullName evidence="2">Glycosyltransferase</fullName>
    </submittedName>
</protein>
<feature type="domain" description="Glycosyl transferase family 1" evidence="1">
    <location>
        <begin position="198"/>
        <end position="344"/>
    </location>
</feature>
<comment type="caution">
    <text evidence="2">The sequence shown here is derived from an EMBL/GenBank/DDBJ whole genome shotgun (WGS) entry which is preliminary data.</text>
</comment>